<feature type="region of interest" description="Disordered" evidence="1">
    <location>
        <begin position="193"/>
        <end position="212"/>
    </location>
</feature>
<reference evidence="2" key="2">
    <citation type="submission" date="2024-01" db="EMBL/GenBank/DDBJ databases">
        <title>Comparative genomics of Cryptococcus and Kwoniella reveals pathogenesis evolution and contrasting modes of karyotype evolution via chromosome fusion or intercentromeric recombination.</title>
        <authorList>
            <person name="Coelho M.A."/>
            <person name="David-Palma M."/>
            <person name="Shea T."/>
            <person name="Bowers K."/>
            <person name="McGinley-Smith S."/>
            <person name="Mohammad A.W."/>
            <person name="Gnirke A."/>
            <person name="Yurkov A.M."/>
            <person name="Nowrousian M."/>
            <person name="Sun S."/>
            <person name="Cuomo C.A."/>
            <person name="Heitman J."/>
        </authorList>
    </citation>
    <scope>NUCLEOTIDE SEQUENCE</scope>
    <source>
        <strain evidence="2">CBS 12478</strain>
    </source>
</reference>
<dbReference type="KEGG" id="ksn:43587481"/>
<dbReference type="AlphaFoldDB" id="A0A5M6C7V6"/>
<evidence type="ECO:0000313" key="2">
    <source>
        <dbReference type="EMBL" id="WWD20980.1"/>
    </source>
</evidence>
<keyword evidence="3" id="KW-1185">Reference proteome</keyword>
<reference evidence="2" key="1">
    <citation type="submission" date="2017-08" db="EMBL/GenBank/DDBJ databases">
        <authorList>
            <person name="Cuomo C."/>
            <person name="Billmyre B."/>
            <person name="Heitman J."/>
        </authorList>
    </citation>
    <scope>NUCLEOTIDE SEQUENCE</scope>
    <source>
        <strain evidence="2">CBS 12478</strain>
    </source>
</reference>
<organism evidence="2 3">
    <name type="scientific">Kwoniella shandongensis</name>
    <dbReference type="NCBI Taxonomy" id="1734106"/>
    <lineage>
        <taxon>Eukaryota</taxon>
        <taxon>Fungi</taxon>
        <taxon>Dikarya</taxon>
        <taxon>Basidiomycota</taxon>
        <taxon>Agaricomycotina</taxon>
        <taxon>Tremellomycetes</taxon>
        <taxon>Tremellales</taxon>
        <taxon>Cryptococcaceae</taxon>
        <taxon>Kwoniella</taxon>
    </lineage>
</organism>
<evidence type="ECO:0000313" key="3">
    <source>
        <dbReference type="Proteomes" id="UP000322225"/>
    </source>
</evidence>
<accession>A0A5M6C7V6</accession>
<sequence length="278" mass="30231">MILSDGKLIRLVPGHARLAHPDSVEEDEDGVLANREGYDLRQLELLCAADSEIQSAIHRLVRDKVRGQARLLGETERCGDSASASTSLEGGDDTHDMSGSRWTRDPTSLPSNNVQPTTGLSDRGDTDWGRSSIPTSSFATSPSQGDDPPPPYTSHVEFNIPEYGVQSYSCHDHGREERGNSNDYWLRRGGRIGRRRRSEAWSGPRPESGIWTSHRSTDILSVFATGPSIDPTLHSTSSFHSDSRASSNSATSLATSTSTSTSTTSSEFAETSFFSRAL</sequence>
<feature type="compositionally biased region" description="Basic and acidic residues" evidence="1">
    <location>
        <begin position="92"/>
        <end position="104"/>
    </location>
</feature>
<dbReference type="GeneID" id="43587481"/>
<feature type="region of interest" description="Disordered" evidence="1">
    <location>
        <begin position="76"/>
        <end position="157"/>
    </location>
</feature>
<feature type="compositionally biased region" description="Polar residues" evidence="1">
    <location>
        <begin position="132"/>
        <end position="144"/>
    </location>
</feature>
<proteinExistence type="predicted"/>
<feature type="compositionally biased region" description="Polar residues" evidence="1">
    <location>
        <begin position="105"/>
        <end position="120"/>
    </location>
</feature>
<gene>
    <name evidence="2" type="ORF">CI109_105460</name>
</gene>
<name>A0A5M6C7V6_9TREE</name>
<evidence type="ECO:0000256" key="1">
    <source>
        <dbReference type="SAM" id="MobiDB-lite"/>
    </source>
</evidence>
<protein>
    <submittedName>
        <fullName evidence="2">Uncharacterized protein</fullName>
    </submittedName>
</protein>
<dbReference type="Proteomes" id="UP000322225">
    <property type="component" value="Chromosome 10"/>
</dbReference>
<dbReference type="RefSeq" id="XP_031862217.1">
    <property type="nucleotide sequence ID" value="XM_032003359.1"/>
</dbReference>
<dbReference type="EMBL" id="CP144060">
    <property type="protein sequence ID" value="WWD20980.1"/>
    <property type="molecule type" value="Genomic_DNA"/>
</dbReference>
<feature type="region of interest" description="Disordered" evidence="1">
    <location>
        <begin position="234"/>
        <end position="266"/>
    </location>
</feature>